<evidence type="ECO:0000259" key="8">
    <source>
        <dbReference type="PROSITE" id="PS50928"/>
    </source>
</evidence>
<dbReference type="EMBL" id="CAJRAY010000089">
    <property type="protein sequence ID" value="CAG5092054.1"/>
    <property type="molecule type" value="Genomic_DNA"/>
</dbReference>
<feature type="domain" description="ABC transmembrane type-1" evidence="8">
    <location>
        <begin position="73"/>
        <end position="288"/>
    </location>
</feature>
<dbReference type="CDD" id="cd06261">
    <property type="entry name" value="TM_PBP2"/>
    <property type="match status" value="1"/>
</dbReference>
<accession>A0ABN7S860</accession>
<evidence type="ECO:0000256" key="4">
    <source>
        <dbReference type="ARBA" id="ARBA00022692"/>
    </source>
</evidence>
<organism evidence="9 10">
    <name type="scientific">Thermobacillus xylanilyticus</name>
    <dbReference type="NCBI Taxonomy" id="76633"/>
    <lineage>
        <taxon>Bacteria</taxon>
        <taxon>Bacillati</taxon>
        <taxon>Bacillota</taxon>
        <taxon>Bacilli</taxon>
        <taxon>Bacillales</taxon>
        <taxon>Paenibacillaceae</taxon>
        <taxon>Thermobacillus</taxon>
    </lineage>
</organism>
<dbReference type="InterPro" id="IPR051393">
    <property type="entry name" value="ABC_transporter_permease"/>
</dbReference>
<keyword evidence="4 7" id="KW-0812">Transmembrane</keyword>
<comment type="caution">
    <text evidence="9">The sequence shown here is derived from an EMBL/GenBank/DDBJ whole genome shotgun (WGS) entry which is preliminary data.</text>
</comment>
<comment type="similarity">
    <text evidence="7">Belongs to the binding-protein-dependent transport system permease family.</text>
</comment>
<dbReference type="InterPro" id="IPR035906">
    <property type="entry name" value="MetI-like_sf"/>
</dbReference>
<dbReference type="PANTHER" id="PTHR30193:SF37">
    <property type="entry name" value="INNER MEMBRANE ABC TRANSPORTER PERMEASE PROTEIN YCJO"/>
    <property type="match status" value="1"/>
</dbReference>
<keyword evidence="2 7" id="KW-0813">Transport</keyword>
<evidence type="ECO:0000256" key="3">
    <source>
        <dbReference type="ARBA" id="ARBA00022475"/>
    </source>
</evidence>
<dbReference type="RefSeq" id="WP_213486292.1">
    <property type="nucleotide sequence ID" value="NZ_CAJRAY010000089.1"/>
</dbReference>
<dbReference type="Gene3D" id="1.10.3720.10">
    <property type="entry name" value="MetI-like"/>
    <property type="match status" value="1"/>
</dbReference>
<gene>
    <name evidence="9" type="primary">txxe 3413</name>
    <name evidence="9" type="ORF">TXXE_17530</name>
</gene>
<evidence type="ECO:0000313" key="9">
    <source>
        <dbReference type="EMBL" id="CAG5092054.1"/>
    </source>
</evidence>
<reference evidence="9 10" key="1">
    <citation type="submission" date="2021-04" db="EMBL/GenBank/DDBJ databases">
        <authorList>
            <person name="Rakotoarivonina H."/>
        </authorList>
    </citation>
    <scope>NUCLEOTIDE SEQUENCE [LARGE SCALE GENOMIC DNA]</scope>
    <source>
        <strain evidence="9 10">XE</strain>
    </source>
</reference>
<sequence>MRGSWRSKLTSSLFVLPYFVCFALFLLYPLASGIVLSFQDYDMLGSREFIGLENYKNIFTPGTLIHDLFVRGLSGTFKFVIYSVPFLVIVGLALALLVNALSTRVQGFYRTIFFMPYAISATVMATIWMRVFDTDTGFLNILLDKMGKAGPHIGWLNDTPWVWIALVFCTIWWTVGFNMIIFINGLNEVPEELYEAARLDGANAWHRLIHITLPSIRSISTVVLIMTIIASFNVFAQPFLMTRGGPGYETTVLLMNIFAVAYGQHQGGAASAMAIVLGLIMMVVSTVIYRLLSGRRG</sequence>
<evidence type="ECO:0000256" key="6">
    <source>
        <dbReference type="ARBA" id="ARBA00023136"/>
    </source>
</evidence>
<keyword evidence="5 7" id="KW-1133">Transmembrane helix</keyword>
<comment type="subcellular location">
    <subcellularLocation>
        <location evidence="1 7">Cell membrane</location>
        <topology evidence="1 7">Multi-pass membrane protein</topology>
    </subcellularLocation>
</comment>
<feature type="transmembrane region" description="Helical" evidence="7">
    <location>
        <begin position="12"/>
        <end position="38"/>
    </location>
</feature>
<evidence type="ECO:0000256" key="1">
    <source>
        <dbReference type="ARBA" id="ARBA00004651"/>
    </source>
</evidence>
<feature type="transmembrane region" description="Helical" evidence="7">
    <location>
        <begin position="161"/>
        <end position="183"/>
    </location>
</feature>
<protein>
    <submittedName>
        <fullName evidence="9">Binding-protein-dependent transport systems inner membrane component</fullName>
    </submittedName>
</protein>
<dbReference type="Proteomes" id="UP000681526">
    <property type="component" value="Unassembled WGS sequence"/>
</dbReference>
<name>A0ABN7S860_THEXY</name>
<proteinExistence type="inferred from homology"/>
<dbReference type="PANTHER" id="PTHR30193">
    <property type="entry name" value="ABC TRANSPORTER PERMEASE PROTEIN"/>
    <property type="match status" value="1"/>
</dbReference>
<keyword evidence="3" id="KW-1003">Cell membrane</keyword>
<keyword evidence="6 7" id="KW-0472">Membrane</keyword>
<feature type="transmembrane region" description="Helical" evidence="7">
    <location>
        <begin position="216"/>
        <end position="236"/>
    </location>
</feature>
<evidence type="ECO:0000313" key="10">
    <source>
        <dbReference type="Proteomes" id="UP000681526"/>
    </source>
</evidence>
<feature type="transmembrane region" description="Helical" evidence="7">
    <location>
        <begin position="108"/>
        <end position="129"/>
    </location>
</feature>
<dbReference type="InterPro" id="IPR000515">
    <property type="entry name" value="MetI-like"/>
</dbReference>
<evidence type="ECO:0000256" key="5">
    <source>
        <dbReference type="ARBA" id="ARBA00022989"/>
    </source>
</evidence>
<feature type="transmembrane region" description="Helical" evidence="7">
    <location>
        <begin position="79"/>
        <end position="101"/>
    </location>
</feature>
<dbReference type="SUPFAM" id="SSF161098">
    <property type="entry name" value="MetI-like"/>
    <property type="match status" value="1"/>
</dbReference>
<evidence type="ECO:0000256" key="7">
    <source>
        <dbReference type="RuleBase" id="RU363032"/>
    </source>
</evidence>
<feature type="transmembrane region" description="Helical" evidence="7">
    <location>
        <begin position="272"/>
        <end position="292"/>
    </location>
</feature>
<evidence type="ECO:0000256" key="2">
    <source>
        <dbReference type="ARBA" id="ARBA00022448"/>
    </source>
</evidence>
<keyword evidence="10" id="KW-1185">Reference proteome</keyword>
<dbReference type="PROSITE" id="PS50928">
    <property type="entry name" value="ABC_TM1"/>
    <property type="match status" value="1"/>
</dbReference>
<dbReference type="Pfam" id="PF00528">
    <property type="entry name" value="BPD_transp_1"/>
    <property type="match status" value="1"/>
</dbReference>